<protein>
    <submittedName>
        <fullName evidence="2">T9SS type B sorting domain-containing protein</fullName>
    </submittedName>
</protein>
<dbReference type="Gene3D" id="2.60.40.10">
    <property type="entry name" value="Immunoglobulins"/>
    <property type="match status" value="2"/>
</dbReference>
<dbReference type="Proteomes" id="UP000484164">
    <property type="component" value="Unassembled WGS sequence"/>
</dbReference>
<evidence type="ECO:0000259" key="1">
    <source>
        <dbReference type="PROSITE" id="PS50093"/>
    </source>
</evidence>
<dbReference type="InterPro" id="IPR000601">
    <property type="entry name" value="PKD_dom"/>
</dbReference>
<dbReference type="InterPro" id="IPR052918">
    <property type="entry name" value="Motility_Chemotaxis_Reg"/>
</dbReference>
<evidence type="ECO:0000313" key="3">
    <source>
        <dbReference type="Proteomes" id="UP000484164"/>
    </source>
</evidence>
<proteinExistence type="predicted"/>
<feature type="domain" description="PKD" evidence="1">
    <location>
        <begin position="839"/>
        <end position="879"/>
    </location>
</feature>
<dbReference type="InterPro" id="IPR057708">
    <property type="entry name" value="DUF7948"/>
</dbReference>
<dbReference type="OrthoDB" id="1652165at2"/>
<dbReference type="CDD" id="cd00146">
    <property type="entry name" value="PKD"/>
    <property type="match status" value="2"/>
</dbReference>
<dbReference type="RefSeq" id="WP_151693309.1">
    <property type="nucleotide sequence ID" value="NZ_BMGX01000001.1"/>
</dbReference>
<dbReference type="SMART" id="SM00089">
    <property type="entry name" value="PKD"/>
    <property type="match status" value="3"/>
</dbReference>
<dbReference type="InterPro" id="IPR026341">
    <property type="entry name" value="T9SS_type_B"/>
</dbReference>
<dbReference type="PANTHER" id="PTHR35580:SF1">
    <property type="entry name" value="PHYTASE-LIKE DOMAIN-CONTAINING PROTEIN"/>
    <property type="match status" value="1"/>
</dbReference>
<evidence type="ECO:0000313" key="2">
    <source>
        <dbReference type="EMBL" id="KAB2815880.1"/>
    </source>
</evidence>
<dbReference type="PROSITE" id="PS50093">
    <property type="entry name" value="PKD"/>
    <property type="match status" value="2"/>
</dbReference>
<keyword evidence="3" id="KW-1185">Reference proteome</keyword>
<dbReference type="Pfam" id="PF25778">
    <property type="entry name" value="DUF7948"/>
    <property type="match status" value="1"/>
</dbReference>
<organism evidence="2 3">
    <name type="scientific">Phaeocystidibacter marisrubri</name>
    <dbReference type="NCBI Taxonomy" id="1577780"/>
    <lineage>
        <taxon>Bacteria</taxon>
        <taxon>Pseudomonadati</taxon>
        <taxon>Bacteroidota</taxon>
        <taxon>Flavobacteriia</taxon>
        <taxon>Flavobacteriales</taxon>
        <taxon>Phaeocystidibacteraceae</taxon>
        <taxon>Phaeocystidibacter</taxon>
    </lineage>
</organism>
<feature type="domain" description="PKD" evidence="1">
    <location>
        <begin position="763"/>
        <end position="796"/>
    </location>
</feature>
<dbReference type="PANTHER" id="PTHR35580">
    <property type="entry name" value="CELL SURFACE GLYCOPROTEIN (S-LAYER PROTEIN)-LIKE PROTEIN"/>
    <property type="match status" value="1"/>
</dbReference>
<dbReference type="Pfam" id="PF13585">
    <property type="entry name" value="CHU_C"/>
    <property type="match status" value="1"/>
</dbReference>
<dbReference type="AlphaFoldDB" id="A0A6L3ZDX9"/>
<dbReference type="SUPFAM" id="SSF49299">
    <property type="entry name" value="PKD domain"/>
    <property type="match status" value="2"/>
</dbReference>
<dbReference type="EMBL" id="WBVQ01000002">
    <property type="protein sequence ID" value="KAB2815880.1"/>
    <property type="molecule type" value="Genomic_DNA"/>
</dbReference>
<dbReference type="NCBIfam" id="TIGR04131">
    <property type="entry name" value="Bac_Flav_CTERM"/>
    <property type="match status" value="1"/>
</dbReference>
<gene>
    <name evidence="2" type="ORF">F8C82_09280</name>
</gene>
<dbReference type="InterPro" id="IPR013783">
    <property type="entry name" value="Ig-like_fold"/>
</dbReference>
<dbReference type="Pfam" id="PF18911">
    <property type="entry name" value="PKD_4"/>
    <property type="match status" value="1"/>
</dbReference>
<reference evidence="2 3" key="1">
    <citation type="submission" date="2019-10" db="EMBL/GenBank/DDBJ databases">
        <title>Genome sequence of Phaeocystidibacter marisrubri JCM30614 (type strain).</title>
        <authorList>
            <person name="Bowman J.P."/>
        </authorList>
    </citation>
    <scope>NUCLEOTIDE SEQUENCE [LARGE SCALE GENOMIC DNA]</scope>
    <source>
        <strain evidence="2 3">JCM 30614</strain>
    </source>
</reference>
<sequence length="1079" mass="116986">MLKLQDSFRIFAMSAMLFCSSILMKGQGYFVPNEGQWDGDFIYRSVMGNTTFFLDDTHMAFTMLEEGEPEDESEHSHIHYVGGHHYRIQFLNAQSPSITTVGETSHTLNYFLGKRNRWRSGLRGRDEVILNDLYPNVDLKVYFKHGQLKYDLLSDDAANLSHVKFYYEGVEDLRVVEGRLHMSTSVGEVIEARPYAYHPNTRKPIQARFEVSGDTVSFIVVEEYNGPIVLDPIFIFSSYTGSFQDNWGYSATYHPLDSTVYGVGVGLGSGVYPITPGALDSSFAGDNDVTISRFSSDGSTLIYSTYLGGGSSEQPSSCIADDQGRLYVMGTTGSFDFPCTSNAIDSTFNSGTPISVNNFSYSAGSDLFVSVLSADGTSLEGSTYLGGSANDGLNVVQNNLGDRMRGEIILGNSGSILVSSTTFSSDIPLANAFQTSIGGMQDGWMIEMDNQCENLLWSTYFGGAQHDVTFAVRMNPAGKVYTCGATNSAGLPGSANGFHSVSQGGRDGFITVFDATSRVPLATTYNGTSRADYNFLIDLNDDGDVYVFGQCDTTYPYTPGAIHELNSSVFIHQFDSTLAVSKRSLCFGNGLPNNTAIAPTAFAVDHCGDVYLSGWGGSLNGISPSTTTGMYVTPDAYKDSTDGNDLYFAVIDASFTKFNYATFFGANDNSAREHVDGGTSRFDPNGVMYQAICAGCGGRSNYPTFPANVVSRVNHSSNCNLAVTVIAFDQQQAQVQASVPDTVCSPFQLVLNESVSGADWLIWDFGGGDIDTSFTVPNRTYSTPGTYSLTIIALDTNCNTADTAIIEFEVVNPSVDASFGIAYDRCDTSMTVTVNPLQGSGSTYYWDFGDGNRDTTNQTTSHSYRNPGTYTITVVATSSNCFGAVNDTSYQEVTFVTPMPQPRIEFSYDGCAGNGVARIYAVGAGWQLYNWTLSDGQTFSGPFVETNVDEGQLTITLSATDTICNRMVTVTETVDVVELSASFEGAVPNVFTPDGDGLNDFFKLRPGVNGSSLTQFTIKVYDRWGQLLFESSDIDFAWDGKYNGRGLTEGVYFWVISSSSYCGSGVEQNGTVHILKSEE</sequence>
<comment type="caution">
    <text evidence="2">The sequence shown here is derived from an EMBL/GenBank/DDBJ whole genome shotgun (WGS) entry which is preliminary data.</text>
</comment>
<dbReference type="InterPro" id="IPR022409">
    <property type="entry name" value="PKD/Chitinase_dom"/>
</dbReference>
<accession>A0A6L3ZDX9</accession>
<name>A0A6L3ZDX9_9FLAO</name>
<dbReference type="InterPro" id="IPR035986">
    <property type="entry name" value="PKD_dom_sf"/>
</dbReference>